<dbReference type="CDD" id="cd02440">
    <property type="entry name" value="AdoMet_MTases"/>
    <property type="match status" value="1"/>
</dbReference>
<dbReference type="PDB" id="6P3O">
    <property type="method" value="X-ray"/>
    <property type="resolution" value="1.80 A"/>
    <property type="chains" value="A=1-358"/>
</dbReference>
<dbReference type="Pfam" id="PF02353">
    <property type="entry name" value="CMAS"/>
    <property type="match status" value="1"/>
</dbReference>
<keyword evidence="3" id="KW-0808">Transferase</keyword>
<keyword evidence="2" id="KW-0489">Methyltransferase</keyword>
<dbReference type="PANTHER" id="PTHR43832:SF1">
    <property type="entry name" value="S-ADENOSYL-L-METHIONINE-DEPENDENT METHYLTRANSFERASES SUPERFAMILY PROTEIN"/>
    <property type="match status" value="1"/>
</dbReference>
<dbReference type="InterPro" id="IPR029063">
    <property type="entry name" value="SAM-dependent_MTases_sf"/>
</dbReference>
<dbReference type="FunFam" id="3.40.50.150:FF:000554">
    <property type="entry name" value="Cation-transporting ATPase"/>
    <property type="match status" value="1"/>
</dbReference>
<keyword evidence="4 9" id="KW-0949">S-adenosyl-L-methionine</keyword>
<evidence type="ECO:0000256" key="3">
    <source>
        <dbReference type="ARBA" id="ARBA00022679"/>
    </source>
</evidence>
<accession>A0A5S8WF76</accession>
<feature type="binding site" evidence="8 10">
    <location>
        <position position="98"/>
    </location>
    <ligand>
        <name>S-adenosyl-L-homocysteine</name>
        <dbReference type="ChEBI" id="CHEBI:57856"/>
    </ligand>
</feature>
<evidence type="ECO:0000256" key="4">
    <source>
        <dbReference type="ARBA" id="ARBA00022691"/>
    </source>
</evidence>
<dbReference type="AlphaFoldDB" id="A0A5S8WF76"/>
<evidence type="ECO:0007829" key="10">
    <source>
        <dbReference type="PDB" id="6P3O"/>
    </source>
</evidence>
<feature type="binding site" evidence="9">
    <location>
        <position position="98"/>
    </location>
    <ligand>
        <name>S-adenosyl-L-methionine</name>
        <dbReference type="ChEBI" id="CHEBI:59789"/>
    </ligand>
</feature>
<evidence type="ECO:0000313" key="5">
    <source>
        <dbReference type="PDB" id="6P3M"/>
    </source>
</evidence>
<protein>
    <submittedName>
        <fullName evidence="5 6">Tetrahydroprotoberberine N-methyltransferase</fullName>
        <ecNumber evidence="5 6">2.1.1.122</ecNumber>
    </submittedName>
</protein>
<evidence type="ECO:0000256" key="2">
    <source>
        <dbReference type="ARBA" id="ARBA00022603"/>
    </source>
</evidence>
<reference evidence="8 9" key="1">
    <citation type="journal article" date="2019" name="J. Biol. Chem.">
        <title>Structure-function studies of tetrahydroprotoberberine &lt;i&gt;N&lt;/i&gt;-methyltransferase reveal the molecular basis of stereoselective substrate recognition.</title>
        <authorList>
            <person name="Lang D.E."/>
            <person name="Morris J.S."/>
            <person name="Rowley M."/>
            <person name="Torres M.A."/>
            <person name="Maksimovich V.A."/>
            <person name="Facchini P.J."/>
            <person name="Ng K.K.S."/>
        </authorList>
    </citation>
    <scope>X-RAY CRYSTALLOGRAPHY (1.60 ANGSTROMS) IN COMPLEX WITH S-ADENOSYL-L-HOMOCYSTEINE AND S-ADENOSYL-L-METHIONINE</scope>
</reference>
<feature type="binding site" evidence="8 10">
    <location>
        <position position="187"/>
    </location>
    <ligand>
        <name>S-adenosyl-L-homocysteine</name>
        <dbReference type="ChEBI" id="CHEBI:57856"/>
    </ligand>
</feature>
<dbReference type="SUPFAM" id="SSF53335">
    <property type="entry name" value="S-adenosyl-L-methionine-dependent methyltransferases"/>
    <property type="match status" value="1"/>
</dbReference>
<feature type="binding site" evidence="9">
    <location>
        <position position="188"/>
    </location>
    <ligand>
        <name>S-adenosyl-L-methionine</name>
        <dbReference type="ChEBI" id="CHEBI:59789"/>
    </ligand>
</feature>
<dbReference type="GO" id="GO:0032259">
    <property type="term" value="P:methylation"/>
    <property type="evidence" value="ECO:0007669"/>
    <property type="project" value="UniProtKB-KW"/>
</dbReference>
<name>A0A5S8WF76_GLAFL</name>
<evidence type="ECO:0000313" key="7">
    <source>
        <dbReference type="PDB" id="6P3O"/>
    </source>
</evidence>
<evidence type="ECO:0007829" key="9">
    <source>
        <dbReference type="PDB" id="6P3N"/>
    </source>
</evidence>
<feature type="binding site" evidence="8 10">
    <location>
        <position position="165"/>
    </location>
    <ligand>
        <name>S-adenosyl-L-homocysteine</name>
        <dbReference type="ChEBI" id="CHEBI:57856"/>
    </ligand>
</feature>
<feature type="binding site" evidence="9">
    <location>
        <position position="187"/>
    </location>
    <ligand>
        <name>S-adenosyl-L-methionine</name>
        <dbReference type="ChEBI" id="CHEBI:59789"/>
    </ligand>
</feature>
<comment type="similarity">
    <text evidence="1">Belongs to the CFA/CMAS family.</text>
</comment>
<dbReference type="GO" id="GO:0030782">
    <property type="term" value="F:(S)-tetrahydroprotoberberine N-methyltransferase activity"/>
    <property type="evidence" value="ECO:0007669"/>
    <property type="project" value="UniProtKB-EC"/>
</dbReference>
<proteinExistence type="evidence at protein level"/>
<keyword evidence="8 9" id="KW-0002">3D-structure</keyword>
<feature type="binding site" evidence="9">
    <location>
        <position position="99"/>
    </location>
    <ligand>
        <name>S-adenosyl-L-methionine</name>
        <dbReference type="ChEBI" id="CHEBI:59789"/>
    </ligand>
</feature>
<dbReference type="PANTHER" id="PTHR43832">
    <property type="match status" value="1"/>
</dbReference>
<dbReference type="PDB" id="6P3N">
    <property type="method" value="X-ray"/>
    <property type="resolution" value="1.60 A"/>
    <property type="chains" value="A=1-358"/>
</dbReference>
<sequence length="358" mass="40942">MGSNEAQVKKESIGEIMGKLMQGEIGDEELSKRIKEIFGKRLQWGYKPTHQQQLAFNLDFIKSLKEMDMSGEIDTMNEETYELPSAFLEAAFGKTIKQSGCYFKDETTTIDEAEEASHELYCERAQIKDGQTVLDIGCGQGGLVLHIAQKYKNCHVTGLTNSKAQKNYILMQAEKLQLSNVDVILADVTKHESDKTYDRILVIETIEHMKNIQLFMKKLSTWMTEDSLLFVDHICHKTFSHHFEAIDEDDWYSGFIFPKGCVTILSASALLYFQDDVTILDHWVVNGMHMARSVDAWRKKLDKNMELAREILLPGLGSKEAVNGVITHIRTFCMGGYEQFSYNNGEEWMVAQMLFKKK</sequence>
<dbReference type="EC" id="2.1.1.122" evidence="5 6"/>
<feature type="binding site" evidence="8 10">
    <location>
        <position position="99"/>
    </location>
    <ligand>
        <name>S-adenosyl-L-homocysteine</name>
        <dbReference type="ChEBI" id="CHEBI:57856"/>
    </ligand>
</feature>
<evidence type="ECO:0007829" key="8">
    <source>
        <dbReference type="PDB" id="6P3M"/>
    </source>
</evidence>
<dbReference type="PDB" id="6P3M">
    <property type="method" value="X-ray"/>
    <property type="resolution" value="1.80 A"/>
    <property type="chains" value="A=1-358"/>
</dbReference>
<dbReference type="SMR" id="A0A5S8WF76"/>
<feature type="binding site" evidence="10">
    <location>
        <position position="161"/>
    </location>
    <ligand>
        <name>S-adenosyl-L-homocysteine</name>
        <dbReference type="ChEBI" id="CHEBI:57856"/>
    </ligand>
</feature>
<feature type="binding site" evidence="8 10">
    <location>
        <position position="188"/>
    </location>
    <ligand>
        <name>S-adenosyl-L-homocysteine</name>
        <dbReference type="ChEBI" id="CHEBI:57856"/>
    </ligand>
</feature>
<dbReference type="Gene3D" id="3.40.50.150">
    <property type="entry name" value="Vaccinia Virus protein VP39"/>
    <property type="match status" value="1"/>
</dbReference>
<evidence type="ECO:0000256" key="1">
    <source>
        <dbReference type="ARBA" id="ARBA00010815"/>
    </source>
</evidence>
<evidence type="ECO:0000313" key="6">
    <source>
        <dbReference type="PDB" id="6P3N"/>
    </source>
</evidence>
<organism evidence="7">
    <name type="scientific">Glaucium flavum</name>
    <name type="common">Yellow horned-poppy</name>
    <dbReference type="NCBI Taxonomy" id="56853"/>
    <lineage>
        <taxon>Eukaryota</taxon>
        <taxon>Viridiplantae</taxon>
        <taxon>Streptophyta</taxon>
        <taxon>Embryophyta</taxon>
        <taxon>Tracheophyta</taxon>
        <taxon>Spermatophyta</taxon>
        <taxon>Magnoliopsida</taxon>
        <taxon>Ranunculales</taxon>
        <taxon>Papaveraceae</taxon>
        <taxon>Papaveroideae</taxon>
        <taxon>Glaucium</taxon>
    </lineage>
</organism>